<proteinExistence type="predicted"/>
<evidence type="ECO:0000259" key="3">
    <source>
        <dbReference type="PROSITE" id="PS50238"/>
    </source>
</evidence>
<feature type="domain" description="Rho-GAP" evidence="3">
    <location>
        <begin position="19"/>
        <end position="197"/>
    </location>
</feature>
<dbReference type="EMBL" id="JALJOT010000012">
    <property type="protein sequence ID" value="KAK9904802.1"/>
    <property type="molecule type" value="Genomic_DNA"/>
</dbReference>
<dbReference type="InterPro" id="IPR008936">
    <property type="entry name" value="Rho_GTPase_activation_prot"/>
</dbReference>
<dbReference type="PANTHER" id="PTHR14130">
    <property type="entry name" value="3BP-1 RELATED RHOGAP"/>
    <property type="match status" value="1"/>
</dbReference>
<comment type="caution">
    <text evidence="4">The sequence shown here is derived from an EMBL/GenBank/DDBJ whole genome shotgun (WGS) entry which is preliminary data.</text>
</comment>
<name>A0ABR2YGE8_9CHLO</name>
<dbReference type="PROSITE" id="PS50238">
    <property type="entry name" value="RHOGAP"/>
    <property type="match status" value="1"/>
</dbReference>
<dbReference type="SMART" id="SM00324">
    <property type="entry name" value="RhoGAP"/>
    <property type="match status" value="1"/>
</dbReference>
<dbReference type="InterPro" id="IPR000198">
    <property type="entry name" value="RhoGAP_dom"/>
</dbReference>
<keyword evidence="5" id="KW-1185">Reference proteome</keyword>
<protein>
    <recommendedName>
        <fullName evidence="3">Rho-GAP domain-containing protein</fullName>
    </recommendedName>
</protein>
<feature type="region of interest" description="Disordered" evidence="2">
    <location>
        <begin position="348"/>
        <end position="368"/>
    </location>
</feature>
<evidence type="ECO:0000256" key="1">
    <source>
        <dbReference type="ARBA" id="ARBA00022468"/>
    </source>
</evidence>
<sequence length="481" mass="52108">MPVTRRQRTAGNCKPIFGRSLKEFQGGPPQLFRDLLVELKRFLATETLFTKAESPEKLNLMRKAWDMGKDPLMVMRSSSHALASALMLWLNCLPEPLLASELSNILLQATNICEGAERLHVLQQVFSHIDRTSLQVLYPLVELLHHHRLNISQPDSLPATFAPLLLPEVSAQPSMWDSTAAREALTDIVITNYRTIFAGALPSSFTAAAPEAPVSESAPPQKGVFGGHDAVDALFGRGRSASADAKPDSDCADHMDGHHCGMAIDEAAGADAALPVRWPREDRPEEGGEDGVVPDVQAEVERLLSGSLDSTLFAEDDSLFAARCEQSFALPAVLSACSFSCRSDVSDDSDSDVSSQPAKNQQLSPTSHVPEQLFRSPLVQDVQAHSSFVFLHAEIYAAMRLHAAALDSQAAHGWTGSPFVGPAEAADVRAEACQEHVLQKSLMELGAWDSAHHDTPMKQIDHHLLPKSASGGRFHIPTASC</sequence>
<evidence type="ECO:0000313" key="4">
    <source>
        <dbReference type="EMBL" id="KAK9904802.1"/>
    </source>
</evidence>
<organism evidence="4 5">
    <name type="scientific">Coccomyxa subellipsoidea</name>
    <dbReference type="NCBI Taxonomy" id="248742"/>
    <lineage>
        <taxon>Eukaryota</taxon>
        <taxon>Viridiplantae</taxon>
        <taxon>Chlorophyta</taxon>
        <taxon>core chlorophytes</taxon>
        <taxon>Trebouxiophyceae</taxon>
        <taxon>Trebouxiophyceae incertae sedis</taxon>
        <taxon>Coccomyxaceae</taxon>
        <taxon>Coccomyxa</taxon>
    </lineage>
</organism>
<dbReference type="Gene3D" id="1.10.555.10">
    <property type="entry name" value="Rho GTPase activation protein"/>
    <property type="match status" value="1"/>
</dbReference>
<dbReference type="InterPro" id="IPR047165">
    <property type="entry name" value="RHG17/44/SH3BP1-like"/>
</dbReference>
<dbReference type="PANTHER" id="PTHR14130:SF14">
    <property type="entry name" value="RHO GTPASE-ACTIVATING PROTEIN 92B"/>
    <property type="match status" value="1"/>
</dbReference>
<evidence type="ECO:0000313" key="5">
    <source>
        <dbReference type="Proteomes" id="UP001491310"/>
    </source>
</evidence>
<dbReference type="SUPFAM" id="SSF48350">
    <property type="entry name" value="GTPase activation domain, GAP"/>
    <property type="match status" value="1"/>
</dbReference>
<reference evidence="4 5" key="1">
    <citation type="journal article" date="2024" name="Nat. Commun.">
        <title>Phylogenomics reveals the evolutionary origins of lichenization in chlorophyte algae.</title>
        <authorList>
            <person name="Puginier C."/>
            <person name="Libourel C."/>
            <person name="Otte J."/>
            <person name="Skaloud P."/>
            <person name="Haon M."/>
            <person name="Grisel S."/>
            <person name="Petersen M."/>
            <person name="Berrin J.G."/>
            <person name="Delaux P.M."/>
            <person name="Dal Grande F."/>
            <person name="Keller J."/>
        </authorList>
    </citation>
    <scope>NUCLEOTIDE SEQUENCE [LARGE SCALE GENOMIC DNA]</scope>
    <source>
        <strain evidence="4 5">SAG 216-7</strain>
    </source>
</reference>
<gene>
    <name evidence="4" type="ORF">WJX75_002788</name>
</gene>
<keyword evidence="1" id="KW-0343">GTPase activation</keyword>
<dbReference type="Proteomes" id="UP001491310">
    <property type="component" value="Unassembled WGS sequence"/>
</dbReference>
<feature type="compositionally biased region" description="Polar residues" evidence="2">
    <location>
        <begin position="356"/>
        <end position="368"/>
    </location>
</feature>
<accession>A0ABR2YGE8</accession>
<evidence type="ECO:0000256" key="2">
    <source>
        <dbReference type="SAM" id="MobiDB-lite"/>
    </source>
</evidence>
<dbReference type="Pfam" id="PF00620">
    <property type="entry name" value="RhoGAP"/>
    <property type="match status" value="1"/>
</dbReference>
<dbReference type="CDD" id="cd00159">
    <property type="entry name" value="RhoGAP"/>
    <property type="match status" value="1"/>
</dbReference>